<name>A0AAV5IG62_9ROSI</name>
<comment type="caution">
    <text evidence="1">The sequence shown here is derived from an EMBL/GenBank/DDBJ whole genome shotgun (WGS) entry which is preliminary data.</text>
</comment>
<dbReference type="Proteomes" id="UP001054252">
    <property type="component" value="Unassembled WGS sequence"/>
</dbReference>
<dbReference type="AlphaFoldDB" id="A0AAV5IG62"/>
<organism evidence="1 2">
    <name type="scientific">Rubroshorea leprosula</name>
    <dbReference type="NCBI Taxonomy" id="152421"/>
    <lineage>
        <taxon>Eukaryota</taxon>
        <taxon>Viridiplantae</taxon>
        <taxon>Streptophyta</taxon>
        <taxon>Embryophyta</taxon>
        <taxon>Tracheophyta</taxon>
        <taxon>Spermatophyta</taxon>
        <taxon>Magnoliopsida</taxon>
        <taxon>eudicotyledons</taxon>
        <taxon>Gunneridae</taxon>
        <taxon>Pentapetalae</taxon>
        <taxon>rosids</taxon>
        <taxon>malvids</taxon>
        <taxon>Malvales</taxon>
        <taxon>Dipterocarpaceae</taxon>
        <taxon>Rubroshorea</taxon>
    </lineage>
</organism>
<gene>
    <name evidence="1" type="ORF">SLEP1_g13504</name>
</gene>
<evidence type="ECO:0000313" key="2">
    <source>
        <dbReference type="Proteomes" id="UP001054252"/>
    </source>
</evidence>
<proteinExistence type="predicted"/>
<protein>
    <recommendedName>
        <fullName evidence="3">Pentatricopeptide repeat-containing protein</fullName>
    </recommendedName>
</protein>
<keyword evidence="2" id="KW-1185">Reference proteome</keyword>
<accession>A0AAV5IG62</accession>
<reference evidence="1 2" key="1">
    <citation type="journal article" date="2021" name="Commun. Biol.">
        <title>The genome of Shorea leprosula (Dipterocarpaceae) highlights the ecological relevance of drought in aseasonal tropical rainforests.</title>
        <authorList>
            <person name="Ng K.K.S."/>
            <person name="Kobayashi M.J."/>
            <person name="Fawcett J.A."/>
            <person name="Hatakeyama M."/>
            <person name="Paape T."/>
            <person name="Ng C.H."/>
            <person name="Ang C.C."/>
            <person name="Tnah L.H."/>
            <person name="Lee C.T."/>
            <person name="Nishiyama T."/>
            <person name="Sese J."/>
            <person name="O'Brien M.J."/>
            <person name="Copetti D."/>
            <person name="Mohd Noor M.I."/>
            <person name="Ong R.C."/>
            <person name="Putra M."/>
            <person name="Sireger I.Z."/>
            <person name="Indrioko S."/>
            <person name="Kosugi Y."/>
            <person name="Izuno A."/>
            <person name="Isagi Y."/>
            <person name="Lee S.L."/>
            <person name="Shimizu K.K."/>
        </authorList>
    </citation>
    <scope>NUCLEOTIDE SEQUENCE [LARGE SCALE GENOMIC DNA]</scope>
    <source>
        <strain evidence="1">214</strain>
    </source>
</reference>
<dbReference type="EMBL" id="BPVZ01000016">
    <property type="protein sequence ID" value="GKV00892.1"/>
    <property type="molecule type" value="Genomic_DNA"/>
</dbReference>
<evidence type="ECO:0000313" key="1">
    <source>
        <dbReference type="EMBL" id="GKV00892.1"/>
    </source>
</evidence>
<evidence type="ECO:0008006" key="3">
    <source>
        <dbReference type="Google" id="ProtNLM"/>
    </source>
</evidence>
<sequence length="167" mass="18960">MSSIGRLLLRTLCTESRHPATSVSTKDHSSRERDIKSLLKKLSSLCQNGQDTSNSDYYGHMDRRNDSVRRMNSADDHRTDKFDPELEKMGLYSVAGFLKACPNSTSFSEGNRVFKELQEKLSFEQDKVIFKLLVPLVCEKGDVDFAFEMCQKILSSKCICLDSNSML</sequence>